<accession>A0A9Q1J064</accession>
<dbReference type="OrthoDB" id="9939684at2759"/>
<proteinExistence type="predicted"/>
<protein>
    <submittedName>
        <fullName evidence="2">Uncharacterized protein</fullName>
    </submittedName>
</protein>
<comment type="caution">
    <text evidence="2">The sequence shown here is derived from an EMBL/GenBank/DDBJ whole genome shotgun (WGS) entry which is preliminary data.</text>
</comment>
<feature type="compositionally biased region" description="Low complexity" evidence="1">
    <location>
        <begin position="71"/>
        <end position="82"/>
    </location>
</feature>
<feature type="region of interest" description="Disordered" evidence="1">
    <location>
        <begin position="35"/>
        <end position="90"/>
    </location>
</feature>
<organism evidence="2 3">
    <name type="scientific">Synaphobranchus kaupii</name>
    <name type="common">Kaup's arrowtooth eel</name>
    <dbReference type="NCBI Taxonomy" id="118154"/>
    <lineage>
        <taxon>Eukaryota</taxon>
        <taxon>Metazoa</taxon>
        <taxon>Chordata</taxon>
        <taxon>Craniata</taxon>
        <taxon>Vertebrata</taxon>
        <taxon>Euteleostomi</taxon>
        <taxon>Actinopterygii</taxon>
        <taxon>Neopterygii</taxon>
        <taxon>Teleostei</taxon>
        <taxon>Anguilliformes</taxon>
        <taxon>Synaphobranchidae</taxon>
        <taxon>Synaphobranchus</taxon>
    </lineage>
</organism>
<dbReference type="AlphaFoldDB" id="A0A9Q1J064"/>
<feature type="non-terminal residue" evidence="2">
    <location>
        <position position="157"/>
    </location>
</feature>
<feature type="region of interest" description="Disordered" evidence="1">
    <location>
        <begin position="134"/>
        <end position="157"/>
    </location>
</feature>
<dbReference type="EMBL" id="JAINUF010000005">
    <property type="protein sequence ID" value="KAJ8359882.1"/>
    <property type="molecule type" value="Genomic_DNA"/>
</dbReference>
<reference evidence="2" key="1">
    <citation type="journal article" date="2023" name="Science">
        <title>Genome structures resolve the early diversification of teleost fishes.</title>
        <authorList>
            <person name="Parey E."/>
            <person name="Louis A."/>
            <person name="Montfort J."/>
            <person name="Bouchez O."/>
            <person name="Roques C."/>
            <person name="Iampietro C."/>
            <person name="Lluch J."/>
            <person name="Castinel A."/>
            <person name="Donnadieu C."/>
            <person name="Desvignes T."/>
            <person name="Floi Bucao C."/>
            <person name="Jouanno E."/>
            <person name="Wen M."/>
            <person name="Mejri S."/>
            <person name="Dirks R."/>
            <person name="Jansen H."/>
            <person name="Henkel C."/>
            <person name="Chen W.J."/>
            <person name="Zahm M."/>
            <person name="Cabau C."/>
            <person name="Klopp C."/>
            <person name="Thompson A.W."/>
            <person name="Robinson-Rechavi M."/>
            <person name="Braasch I."/>
            <person name="Lecointre G."/>
            <person name="Bobe J."/>
            <person name="Postlethwait J.H."/>
            <person name="Berthelot C."/>
            <person name="Roest Crollius H."/>
            <person name="Guiguen Y."/>
        </authorList>
    </citation>
    <scope>NUCLEOTIDE SEQUENCE</scope>
    <source>
        <strain evidence="2">WJC10195</strain>
    </source>
</reference>
<evidence type="ECO:0000256" key="1">
    <source>
        <dbReference type="SAM" id="MobiDB-lite"/>
    </source>
</evidence>
<dbReference type="Proteomes" id="UP001152622">
    <property type="component" value="Chromosome 5"/>
</dbReference>
<name>A0A9Q1J064_SYNKA</name>
<sequence>MGLWPGVSPGGFRCPASPPPYRTCSVPIIPSVQGHYDDTSCMQTASGGTGSRCLVPPGDEGGGPSDAFRHSSSSPASSSSESKGAEQQDAVALLLDEAHQQLRVLAHAHRKQEDTGSTHTVARETACFLSLTGGEVGGLALSGPPETRLVNPSREPH</sequence>
<evidence type="ECO:0000313" key="3">
    <source>
        <dbReference type="Proteomes" id="UP001152622"/>
    </source>
</evidence>
<evidence type="ECO:0000313" key="2">
    <source>
        <dbReference type="EMBL" id="KAJ8359882.1"/>
    </source>
</evidence>
<gene>
    <name evidence="2" type="ORF">SKAU_G00164070</name>
</gene>
<keyword evidence="3" id="KW-1185">Reference proteome</keyword>